<dbReference type="OrthoDB" id="6122at2759"/>
<dbReference type="GO" id="GO:0045943">
    <property type="term" value="P:positive regulation of transcription by RNA polymerase I"/>
    <property type="evidence" value="ECO:0007669"/>
    <property type="project" value="TreeGrafter"/>
</dbReference>
<dbReference type="PANTHER" id="PTHR13457:SF1">
    <property type="entry name" value="HEAT REPEAT-CONTAINING PROTEIN 1"/>
    <property type="match status" value="1"/>
</dbReference>
<feature type="region of interest" description="Disordered" evidence="2">
    <location>
        <begin position="1778"/>
        <end position="1805"/>
    </location>
</feature>
<reference evidence="3 4" key="1">
    <citation type="journal article" date="2020" name="J. Phycol.">
        <title>Comparative genome analysis reveals Cyanidiococcus gen. nov., a new extremophilic red algal genus sister to Cyanidioschyzon (Cyanidioschyzonaceae, Rhodophyta).</title>
        <authorList>
            <person name="Liu S.-L."/>
            <person name="Chiang Y.-R."/>
            <person name="Yoon H.S."/>
            <person name="Fu H.-Y."/>
        </authorList>
    </citation>
    <scope>NUCLEOTIDE SEQUENCE [LARGE SCALE GENOMIC DNA]</scope>
    <source>
        <strain evidence="3 4">THAL066</strain>
    </source>
</reference>
<accession>A0A7J7IM09</accession>
<dbReference type="InterPro" id="IPR040191">
    <property type="entry name" value="UTP10"/>
</dbReference>
<keyword evidence="1" id="KW-0687">Ribonucleoprotein</keyword>
<evidence type="ECO:0000256" key="1">
    <source>
        <dbReference type="RuleBase" id="RU367065"/>
    </source>
</evidence>
<dbReference type="GO" id="GO:0032040">
    <property type="term" value="C:small-subunit processome"/>
    <property type="evidence" value="ECO:0007669"/>
    <property type="project" value="TreeGrafter"/>
</dbReference>
<proteinExistence type="inferred from homology"/>
<dbReference type="GO" id="GO:0000462">
    <property type="term" value="P:maturation of SSU-rRNA from tricistronic rRNA transcript (SSU-rRNA, 5.8S rRNA, LSU-rRNA)"/>
    <property type="evidence" value="ECO:0007669"/>
    <property type="project" value="TreeGrafter"/>
</dbReference>
<comment type="caution">
    <text evidence="3">The sequence shown here is derived from an EMBL/GenBank/DDBJ whole genome shotgun (WGS) entry which is preliminary data.</text>
</comment>
<evidence type="ECO:0000313" key="3">
    <source>
        <dbReference type="EMBL" id="KAF6004155.1"/>
    </source>
</evidence>
<keyword evidence="1" id="KW-0690">Ribosome biogenesis</keyword>
<keyword evidence="4" id="KW-1185">Reference proteome</keyword>
<dbReference type="GO" id="GO:0034455">
    <property type="term" value="C:t-UTP complex"/>
    <property type="evidence" value="ECO:0007669"/>
    <property type="project" value="TreeGrafter"/>
</dbReference>
<protein>
    <recommendedName>
        <fullName evidence="1">HEAT repeat-containing protein 1</fullName>
    </recommendedName>
</protein>
<sequence length="2054" mass="228775">MSRLQQQLEAIRSQEESHGILGASHCSVLFPADVAKRVSWSELAALARNGLIQLMSVDERFGIFEESALFHRKYVLQGETVPADLDRGQHTKAAEAEMRALVQRFCLLLVPHFTTKPAQKCVEWLLRAHSVGALEPEALITAALPYVSTEAFQRLITALRLAYNAAAKTRWHWLDRVHRFHDLVEHSIDLNWFIPFLWDTASDLLRARIAASPWNRLLLRYGCAAAQQSREVAGRLIRSLTTILMQCGQVSHRDRLLWQEFWYACLGVLIVAFGVMESVRKDLFLATARALVRLYEQTRVWYPEDPSWQRRLLKTIAVMYARHPQQPFPPESYEQLACCEEWYAGLAALDSHSTEALLRAYGMVAIDRALKAAAWSPSWRPLVSRIRLSRALVYTFIEQILLRYERFAETDAGAIDVKEAASWTMHLHRTANQSAEMGESPVCTAHGTTTTNSEDQWNVETKLLETKHLVDRAGSEKGRIDDTACTLECPDQIRSTNDQTEWESATSNRPKQESTPSLRKHVDRIEQRPYERVSIRESTVAADPIDSKTLKEHVSVDIERKSTVTLVQPSDETRTQTMTLCVQALEDLLIAAEPAMFWDVVQAIEQRMGDSAWWRPLWNELQTSSLRPSALLHHHGGGVRSQAVRLLSHASPREQDQSLDLILELMKRPDGFEESLHAELESSGPASRELNWLDERLTRLGAEVLEPLLPRHTGLYLRAKGSRPVRALVRAYAASVGADESARPSAGSDSGMNDPRPSFRILEAAYQQLCACWHLPPETNTERTERQCHPPAQWFTCFGNLLARLQGVGALEILLVQLLDQVETDASVVQPAAALSLALVAECNEALDIALVWRVLASGVGASMGEYWVSAAYRIVRRLNEIDVVEKPRLVPSAIIPLIRRVFEVALGQAASTPHPNGMDLLAETILWTASQSTQLECEAVRLATNAGGYGPDLIAFLAEAGVDVARWLSSPSMTIDEACSCLALVAEFFMTLGIASAAVLLERVAALPMTGFESSTLASQRRQTAATIIQRAIHVDEAGPAWQQWRTSDADEDIGRLLASCVRLTQPLRASDWLSLQPLWELPAPAGLPVVRLLLLSLRDAIEQASMNPEIPAELVPAVIVACRWLCASASDALGPALYLPVQWIAGLLQTQNTEKHKGIDRWLFEAIEMQCIRWGTWKLDAAKEAQTDQEPVVVPPSTPNPWCVLFERQFTKAWKVTRDADQVLCLLSIARNDATARAALLPQQIAALVSAPLETAPIPSNWRRCSAYAETLLVQYLIDAGATGSALEIDQMEALLGGIWKRYSQLSESERTKLLETMVGALTTYASKTTNQSASLWSLVYTTASAHLPWPTVGELLKQIVYRDTDALVPLVSYLSTLRRGDRRAVTGTQQMPPVAAAAGARSAKAPSAAALDRLAMELLRIAQARCPSTVRQVLMGAATPLLQLAPRYLNLRRIFGSDSTAEVVMFLEHPHLPMALLKELITNVWPLETIREAIVQRPHESIVSILLDYLERFVRNRAAQRNKNRRQQIVETLQALGPLLLDKVVEPELLRRWLRNPLTSTAGLSLLPRLATLTDTACVAAAIRTFGLQTIPYLPQVMRLWPAPAIVQAMLEALPNFVSAAYIRELWQTIREHCPHDRDREAIRILLVESVTPLSLLEAARMIIHTEDCFGVNPSGEEALRCLSIALTSWKSPLIQRHLEQLLAIIWQAMQTREYIVLTKKNAANLDTCITAEPELVETLSVDAFVAMALQLSDSDFADALYRSMLWSMAPASDDVQPLPQVASEADTESRKRQRLAPATEPNASQIATAALEPNWRLLVWFKLIRALAERLDTLFQRHVELVWDQVLMSAQQKDPEKGTSVHIHAYTMRVRLAALDALTACLATKRDTCLSAAECDACLSVASWWLSKAASSSPSSATDNDAGVSVLERFIAGLAPWMTHDVSASHAVDTSPLLQRLHRLLTAPTTVLGRRGDLQSRRTHQRMRARLMRVLVETLADRFLPLLPSTLPWLAEALESTDELIEQVALDIGERLSKITGEDIFAQLRETPAV</sequence>
<dbReference type="PANTHER" id="PTHR13457">
    <property type="entry name" value="BAP28"/>
    <property type="match status" value="1"/>
</dbReference>
<feature type="region of interest" description="Disordered" evidence="2">
    <location>
        <begin position="496"/>
        <end position="520"/>
    </location>
</feature>
<evidence type="ECO:0000256" key="2">
    <source>
        <dbReference type="SAM" id="MobiDB-lite"/>
    </source>
</evidence>
<dbReference type="Proteomes" id="UP000530660">
    <property type="component" value="Unassembled WGS sequence"/>
</dbReference>
<dbReference type="SUPFAM" id="SSF48371">
    <property type="entry name" value="ARM repeat"/>
    <property type="match status" value="1"/>
</dbReference>
<comment type="subcellular location">
    <subcellularLocation>
        <location evidence="1">Nucleus</location>
        <location evidence="1">Nucleolus</location>
    </subcellularLocation>
</comment>
<keyword evidence="1" id="KW-0539">Nucleus</keyword>
<feature type="compositionally biased region" description="Polar residues" evidence="2">
    <location>
        <begin position="496"/>
        <end position="517"/>
    </location>
</feature>
<dbReference type="GO" id="GO:0030686">
    <property type="term" value="C:90S preribosome"/>
    <property type="evidence" value="ECO:0007669"/>
    <property type="project" value="TreeGrafter"/>
</dbReference>
<comment type="function">
    <text evidence="1">Involved in nucleolar processing of pre-18S ribosomal RNA.</text>
</comment>
<dbReference type="InterPro" id="IPR016024">
    <property type="entry name" value="ARM-type_fold"/>
</dbReference>
<dbReference type="GO" id="GO:0030515">
    <property type="term" value="F:snoRNA binding"/>
    <property type="evidence" value="ECO:0007669"/>
    <property type="project" value="TreeGrafter"/>
</dbReference>
<evidence type="ECO:0000313" key="4">
    <source>
        <dbReference type="Proteomes" id="UP000530660"/>
    </source>
</evidence>
<organism evidence="3 4">
    <name type="scientific">Cyanidiococcus yangmingshanensis</name>
    <dbReference type="NCBI Taxonomy" id="2690220"/>
    <lineage>
        <taxon>Eukaryota</taxon>
        <taxon>Rhodophyta</taxon>
        <taxon>Bangiophyceae</taxon>
        <taxon>Cyanidiales</taxon>
        <taxon>Cyanidiaceae</taxon>
        <taxon>Cyanidiococcus</taxon>
    </lineage>
</organism>
<dbReference type="EMBL" id="VWRR01000004">
    <property type="protein sequence ID" value="KAF6004155.1"/>
    <property type="molecule type" value="Genomic_DNA"/>
</dbReference>
<name>A0A7J7IM09_9RHOD</name>
<gene>
    <name evidence="3" type="primary">HEATR1</name>
    <name evidence="3" type="ORF">F1559_002766</name>
</gene>
<keyword evidence="1" id="KW-0698">rRNA processing</keyword>
<comment type="similarity">
    <text evidence="1">Belongs to the HEATR1/UTP10 family.</text>
</comment>